<protein>
    <submittedName>
        <fullName evidence="1">Holliday junction resolvasome RuvABC endonuclease subunit</fullName>
    </submittedName>
</protein>
<keyword evidence="1" id="KW-0378">Hydrolase</keyword>
<comment type="caution">
    <text evidence="1">The sequence shown here is derived from an EMBL/GenBank/DDBJ whole genome shotgun (WGS) entry which is preliminary data.</text>
</comment>
<dbReference type="Proteomes" id="UP000577362">
    <property type="component" value="Unassembled WGS sequence"/>
</dbReference>
<keyword evidence="2" id="KW-1185">Reference proteome</keyword>
<reference evidence="1 2" key="1">
    <citation type="submission" date="2020-08" db="EMBL/GenBank/DDBJ databases">
        <title>Genomic Encyclopedia of Type Strains, Phase IV (KMG-IV): sequencing the most valuable type-strain genomes for metagenomic binning, comparative biology and taxonomic classification.</title>
        <authorList>
            <person name="Goeker M."/>
        </authorList>
    </citation>
    <scope>NUCLEOTIDE SEQUENCE [LARGE SCALE GENOMIC DNA]</scope>
    <source>
        <strain evidence="1 2">DSM 103737</strain>
    </source>
</reference>
<dbReference type="GO" id="GO:0004519">
    <property type="term" value="F:endonuclease activity"/>
    <property type="evidence" value="ECO:0007669"/>
    <property type="project" value="UniProtKB-KW"/>
</dbReference>
<keyword evidence="1" id="KW-0255">Endonuclease</keyword>
<dbReference type="GO" id="GO:0003676">
    <property type="term" value="F:nucleic acid binding"/>
    <property type="evidence" value="ECO:0007669"/>
    <property type="project" value="InterPro"/>
</dbReference>
<proteinExistence type="predicted"/>
<name>A0A840C0V0_9HYPH</name>
<dbReference type="Gene3D" id="3.30.420.10">
    <property type="entry name" value="Ribonuclease H-like superfamily/Ribonuclease H"/>
    <property type="match status" value="1"/>
</dbReference>
<dbReference type="RefSeq" id="WP_183316911.1">
    <property type="nucleotide sequence ID" value="NZ_JACIEN010000003.1"/>
</dbReference>
<sequence length="162" mass="18332">MTVLALDLGTTTGWAYGADERGLRCGFWRLKVGRYDTVSMRYVRFERHLDELHKLVGFRHVVYEEVRKHRGTDAAHIYGGLQATLLRWCETRGVPCEGVPVGTIKKHWTGKGNASKDHMRAAADERGYAHSGDENEIDALALAHWYVAEHQASSPEIEELLK</sequence>
<organism evidence="1 2">
    <name type="scientific">Chelatococcus caeni</name>
    <dbReference type="NCBI Taxonomy" id="1348468"/>
    <lineage>
        <taxon>Bacteria</taxon>
        <taxon>Pseudomonadati</taxon>
        <taxon>Pseudomonadota</taxon>
        <taxon>Alphaproteobacteria</taxon>
        <taxon>Hyphomicrobiales</taxon>
        <taxon>Chelatococcaceae</taxon>
        <taxon>Chelatococcus</taxon>
    </lineage>
</organism>
<dbReference type="InterPro" id="IPR036397">
    <property type="entry name" value="RNaseH_sf"/>
</dbReference>
<keyword evidence="1" id="KW-0540">Nuclease</keyword>
<accession>A0A840C0V0</accession>
<dbReference type="SUPFAM" id="SSF53098">
    <property type="entry name" value="Ribonuclease H-like"/>
    <property type="match status" value="1"/>
</dbReference>
<evidence type="ECO:0000313" key="2">
    <source>
        <dbReference type="Proteomes" id="UP000577362"/>
    </source>
</evidence>
<gene>
    <name evidence="1" type="ORF">GGR16_002646</name>
</gene>
<dbReference type="AlphaFoldDB" id="A0A840C0V0"/>
<dbReference type="EMBL" id="JACIEN010000003">
    <property type="protein sequence ID" value="MBB4017612.1"/>
    <property type="molecule type" value="Genomic_DNA"/>
</dbReference>
<dbReference type="InterPro" id="IPR012337">
    <property type="entry name" value="RNaseH-like_sf"/>
</dbReference>
<evidence type="ECO:0000313" key="1">
    <source>
        <dbReference type="EMBL" id="MBB4017612.1"/>
    </source>
</evidence>